<accession>A0ABW8YH50</accession>
<sequence length="90" mass="9266">MRGAETNEEAMTLALGALGWIVSDMSRANRLLDLTGLTPADLRARAGEPDVLAAVLGFLAAHEPDLIACAAAIGCTPAALIAAHARLETE</sequence>
<proteinExistence type="predicted"/>
<dbReference type="InterPro" id="IPR021955">
    <property type="entry name" value="DUF3572"/>
</dbReference>
<dbReference type="Proteomes" id="UP001629244">
    <property type="component" value="Unassembled WGS sequence"/>
</dbReference>
<dbReference type="Pfam" id="PF12096">
    <property type="entry name" value="DUF3572"/>
    <property type="match status" value="1"/>
</dbReference>
<gene>
    <name evidence="1" type="ORF">ABS767_01305</name>
</gene>
<evidence type="ECO:0000313" key="2">
    <source>
        <dbReference type="Proteomes" id="UP001629244"/>
    </source>
</evidence>
<organism evidence="1 2">
    <name type="scientific">Sphingomonas plantiphila</name>
    <dbReference type="NCBI Taxonomy" id="3163295"/>
    <lineage>
        <taxon>Bacteria</taxon>
        <taxon>Pseudomonadati</taxon>
        <taxon>Pseudomonadota</taxon>
        <taxon>Alphaproteobacteria</taxon>
        <taxon>Sphingomonadales</taxon>
        <taxon>Sphingomonadaceae</taxon>
        <taxon>Sphingomonas</taxon>
    </lineage>
</organism>
<protein>
    <submittedName>
        <fullName evidence="1">DUF3572 domain-containing protein</fullName>
    </submittedName>
</protein>
<name>A0ABW8YH50_9SPHN</name>
<comment type="caution">
    <text evidence="1">The sequence shown here is derived from an EMBL/GenBank/DDBJ whole genome shotgun (WGS) entry which is preliminary data.</text>
</comment>
<evidence type="ECO:0000313" key="1">
    <source>
        <dbReference type="EMBL" id="MFL9839586.1"/>
    </source>
</evidence>
<dbReference type="EMBL" id="JBELQC010000001">
    <property type="protein sequence ID" value="MFL9839586.1"/>
    <property type="molecule type" value="Genomic_DNA"/>
</dbReference>
<reference evidence="1 2" key="1">
    <citation type="submission" date="2024-06" db="EMBL/GenBank/DDBJ databases">
        <authorList>
            <person name="Kaempfer P."/>
            <person name="Viver T."/>
        </authorList>
    </citation>
    <scope>NUCLEOTIDE SEQUENCE [LARGE SCALE GENOMIC DNA]</scope>
    <source>
        <strain evidence="1 2">ST-64</strain>
    </source>
</reference>
<dbReference type="RefSeq" id="WP_408076554.1">
    <property type="nucleotide sequence ID" value="NZ_JBELQC010000001.1"/>
</dbReference>
<keyword evidence="2" id="KW-1185">Reference proteome</keyword>